<dbReference type="AlphaFoldDB" id="A0A1N7B8V7"/>
<keyword evidence="3" id="KW-1185">Reference proteome</keyword>
<dbReference type="OrthoDB" id="248220at2157"/>
<evidence type="ECO:0000256" key="1">
    <source>
        <dbReference type="SAM" id="Phobius"/>
    </source>
</evidence>
<proteinExistence type="predicted"/>
<evidence type="ECO:0000313" key="2">
    <source>
        <dbReference type="EMBL" id="SIR47752.1"/>
    </source>
</evidence>
<dbReference type="EMBL" id="FTNO01000002">
    <property type="protein sequence ID" value="SIR47752.1"/>
    <property type="molecule type" value="Genomic_DNA"/>
</dbReference>
<sequence length="76" mass="8111">MVNSNLLRDVTVNVTAGILIILFGRWLGATIAGGIDGFGIVVFAFVYLVSLFAGVYVIVRALGNLVEDVVRNEVAQ</sequence>
<keyword evidence="1" id="KW-0472">Membrane</keyword>
<protein>
    <submittedName>
        <fullName evidence="2">Uncharacterized protein</fullName>
    </submittedName>
</protein>
<keyword evidence="1" id="KW-1133">Transmembrane helix</keyword>
<keyword evidence="1" id="KW-0812">Transmembrane</keyword>
<gene>
    <name evidence="2" type="ORF">SAMN05421858_2411</name>
</gene>
<accession>A0A1N7B8V7</accession>
<feature type="transmembrane region" description="Helical" evidence="1">
    <location>
        <begin position="12"/>
        <end position="32"/>
    </location>
</feature>
<name>A0A1N7B8V7_9EURY</name>
<reference evidence="3" key="1">
    <citation type="submission" date="2017-01" db="EMBL/GenBank/DDBJ databases">
        <authorList>
            <person name="Varghese N."/>
            <person name="Submissions S."/>
        </authorList>
    </citation>
    <scope>NUCLEOTIDE SEQUENCE [LARGE SCALE GENOMIC DNA]</scope>
    <source>
        <strain evidence="3">CGMCC 1.7737</strain>
    </source>
</reference>
<dbReference type="RefSeq" id="WP_076430457.1">
    <property type="nucleotide sequence ID" value="NZ_FTNO01000002.1"/>
</dbReference>
<dbReference type="Proteomes" id="UP000186914">
    <property type="component" value="Unassembled WGS sequence"/>
</dbReference>
<evidence type="ECO:0000313" key="3">
    <source>
        <dbReference type="Proteomes" id="UP000186914"/>
    </source>
</evidence>
<organism evidence="2 3">
    <name type="scientific">Haladaptatus litoreus</name>
    <dbReference type="NCBI Taxonomy" id="553468"/>
    <lineage>
        <taxon>Archaea</taxon>
        <taxon>Methanobacteriati</taxon>
        <taxon>Methanobacteriota</taxon>
        <taxon>Stenosarchaea group</taxon>
        <taxon>Halobacteria</taxon>
        <taxon>Halobacteriales</taxon>
        <taxon>Haladaptataceae</taxon>
        <taxon>Haladaptatus</taxon>
    </lineage>
</organism>
<feature type="transmembrane region" description="Helical" evidence="1">
    <location>
        <begin position="38"/>
        <end position="59"/>
    </location>
</feature>